<keyword evidence="7" id="KW-1185">Reference proteome</keyword>
<dbReference type="SUPFAM" id="SSF103473">
    <property type="entry name" value="MFS general substrate transporter"/>
    <property type="match status" value="1"/>
</dbReference>
<feature type="transmembrane region" description="Helical" evidence="4">
    <location>
        <begin position="293"/>
        <end position="316"/>
    </location>
</feature>
<organism evidence="6 7">
    <name type="scientific">Trametes cubensis</name>
    <dbReference type="NCBI Taxonomy" id="1111947"/>
    <lineage>
        <taxon>Eukaryota</taxon>
        <taxon>Fungi</taxon>
        <taxon>Dikarya</taxon>
        <taxon>Basidiomycota</taxon>
        <taxon>Agaricomycotina</taxon>
        <taxon>Agaricomycetes</taxon>
        <taxon>Polyporales</taxon>
        <taxon>Polyporaceae</taxon>
        <taxon>Trametes</taxon>
    </lineage>
</organism>
<evidence type="ECO:0000313" key="6">
    <source>
        <dbReference type="EMBL" id="KAJ8482478.1"/>
    </source>
</evidence>
<feature type="transmembrane region" description="Helical" evidence="4">
    <location>
        <begin position="462"/>
        <end position="483"/>
    </location>
</feature>
<keyword evidence="4" id="KW-0812">Transmembrane</keyword>
<dbReference type="PROSITE" id="PS50850">
    <property type="entry name" value="MFS"/>
    <property type="match status" value="1"/>
</dbReference>
<keyword evidence="4" id="KW-0472">Membrane</keyword>
<dbReference type="InterPro" id="IPR050327">
    <property type="entry name" value="Proton-linked_MCT"/>
</dbReference>
<feature type="transmembrane region" description="Helical" evidence="4">
    <location>
        <begin position="213"/>
        <end position="233"/>
    </location>
</feature>
<feature type="domain" description="Major facilitator superfamily (MFS) profile" evidence="5">
    <location>
        <begin position="83"/>
        <end position="485"/>
    </location>
</feature>
<feature type="region of interest" description="Disordered" evidence="3">
    <location>
        <begin position="1"/>
        <end position="62"/>
    </location>
</feature>
<protein>
    <recommendedName>
        <fullName evidence="5">Major facilitator superfamily (MFS) profile domain-containing protein</fullName>
    </recommendedName>
</protein>
<reference evidence="6" key="1">
    <citation type="submission" date="2022-11" db="EMBL/GenBank/DDBJ databases">
        <title>Genome Sequence of Cubamyces cubensis.</title>
        <authorList>
            <person name="Buettner E."/>
        </authorList>
    </citation>
    <scope>NUCLEOTIDE SEQUENCE</scope>
    <source>
        <strain evidence="6">MPL-01</strain>
    </source>
</reference>
<feature type="transmembrane region" description="Helical" evidence="4">
    <location>
        <begin position="383"/>
        <end position="406"/>
    </location>
</feature>
<evidence type="ECO:0000313" key="7">
    <source>
        <dbReference type="Proteomes" id="UP001215151"/>
    </source>
</evidence>
<accession>A0AAD7TWL9</accession>
<dbReference type="InterPro" id="IPR011701">
    <property type="entry name" value="MFS"/>
</dbReference>
<gene>
    <name evidence="6" type="ORF">ONZ51_g5320</name>
</gene>
<dbReference type="GO" id="GO:0016020">
    <property type="term" value="C:membrane"/>
    <property type="evidence" value="ECO:0007669"/>
    <property type="project" value="UniProtKB-SubCell"/>
</dbReference>
<feature type="transmembrane region" description="Helical" evidence="4">
    <location>
        <begin position="182"/>
        <end position="204"/>
    </location>
</feature>
<feature type="transmembrane region" description="Helical" evidence="4">
    <location>
        <begin position="245"/>
        <end position="265"/>
    </location>
</feature>
<dbReference type="GO" id="GO:0022857">
    <property type="term" value="F:transmembrane transporter activity"/>
    <property type="evidence" value="ECO:0007669"/>
    <property type="project" value="InterPro"/>
</dbReference>
<dbReference type="EMBL" id="JAPEVG010000113">
    <property type="protein sequence ID" value="KAJ8482478.1"/>
    <property type="molecule type" value="Genomic_DNA"/>
</dbReference>
<feature type="transmembrane region" description="Helical" evidence="4">
    <location>
        <begin position="125"/>
        <end position="147"/>
    </location>
</feature>
<evidence type="ECO:0000256" key="2">
    <source>
        <dbReference type="ARBA" id="ARBA00006727"/>
    </source>
</evidence>
<dbReference type="InterPro" id="IPR036259">
    <property type="entry name" value="MFS_trans_sf"/>
</dbReference>
<feature type="compositionally biased region" description="Polar residues" evidence="3">
    <location>
        <begin position="7"/>
        <end position="19"/>
    </location>
</feature>
<dbReference type="InterPro" id="IPR020846">
    <property type="entry name" value="MFS_dom"/>
</dbReference>
<dbReference type="Proteomes" id="UP001215151">
    <property type="component" value="Unassembled WGS sequence"/>
</dbReference>
<dbReference type="Gene3D" id="1.20.1250.20">
    <property type="entry name" value="MFS general substrate transporter like domains"/>
    <property type="match status" value="2"/>
</dbReference>
<sequence>MIESIPVKNQNRSEATLVTTPEREVPQFEMSTFKPEESPTPHNTTRDSSPARSHASRSVLRHAEPQEGTAIQELAPLDRGVRAWTFCACGFVVEMMVWGFLFSYGIFQEYYTHHPPFNTASQVSIAAVGTVGLGIQYGEVLFLSVLFRRYPDYMRTAMWCALVLYFLCLLGSSFATKVWQLILLQGVGLGFSGGFMYLPVMILLPQWFSERRGLAGGIIFAGTGVGGFVFPFLLNALLNNVGLRWTLRIWAFMTCVSTGIAFYGVRPRLPVPKFYAGQRRPLAPRMEYFKSPLFLSFSLTCLIQGLSYFPVSLYIASFTQTVATPLTATVVLSLFNSAGVVGQVILGYLTDRFAYPWIMLLSSVGSALAAFFLWGFASGPALIYPFAIIFGALSGGFSSVWPNAAVDCAGRTPENADITYAGTAMFKGVSAVIGPIVSGILLEAGKSSTLGHGFGSAGYGAVEIFVGSCALATGLGSIVVAATRQRVAS</sequence>
<keyword evidence="4" id="KW-1133">Transmembrane helix</keyword>
<feature type="compositionally biased region" description="Polar residues" evidence="3">
    <location>
        <begin position="40"/>
        <end position="51"/>
    </location>
</feature>
<dbReference type="AlphaFoldDB" id="A0AAD7TWL9"/>
<evidence type="ECO:0000256" key="3">
    <source>
        <dbReference type="SAM" id="MobiDB-lite"/>
    </source>
</evidence>
<dbReference type="Pfam" id="PF07690">
    <property type="entry name" value="MFS_1"/>
    <property type="match status" value="1"/>
</dbReference>
<feature type="transmembrane region" description="Helical" evidence="4">
    <location>
        <begin position="357"/>
        <end position="377"/>
    </location>
</feature>
<feature type="transmembrane region" description="Helical" evidence="4">
    <location>
        <begin position="159"/>
        <end position="176"/>
    </location>
</feature>
<comment type="caution">
    <text evidence="6">The sequence shown here is derived from an EMBL/GenBank/DDBJ whole genome shotgun (WGS) entry which is preliminary data.</text>
</comment>
<dbReference type="PANTHER" id="PTHR11360">
    <property type="entry name" value="MONOCARBOXYLATE TRANSPORTER"/>
    <property type="match status" value="1"/>
</dbReference>
<proteinExistence type="inferred from homology"/>
<dbReference type="PANTHER" id="PTHR11360:SF287">
    <property type="entry name" value="MFS MONOCARBOXYLATE TRANSPORTER"/>
    <property type="match status" value="1"/>
</dbReference>
<comment type="similarity">
    <text evidence="2">Belongs to the major facilitator superfamily. Monocarboxylate porter (TC 2.A.1.13) family.</text>
</comment>
<feature type="transmembrane region" description="Helical" evidence="4">
    <location>
        <begin position="418"/>
        <end position="442"/>
    </location>
</feature>
<evidence type="ECO:0000256" key="4">
    <source>
        <dbReference type="SAM" id="Phobius"/>
    </source>
</evidence>
<comment type="subcellular location">
    <subcellularLocation>
        <location evidence="1">Membrane</location>
        <topology evidence="1">Multi-pass membrane protein</topology>
    </subcellularLocation>
</comment>
<evidence type="ECO:0000259" key="5">
    <source>
        <dbReference type="PROSITE" id="PS50850"/>
    </source>
</evidence>
<feature type="transmembrane region" description="Helical" evidence="4">
    <location>
        <begin position="83"/>
        <end position="105"/>
    </location>
</feature>
<evidence type="ECO:0000256" key="1">
    <source>
        <dbReference type="ARBA" id="ARBA00004141"/>
    </source>
</evidence>
<feature type="transmembrane region" description="Helical" evidence="4">
    <location>
        <begin position="328"/>
        <end position="350"/>
    </location>
</feature>
<name>A0AAD7TWL9_9APHY</name>